<keyword evidence="2" id="KW-0472">Membrane</keyword>
<comment type="caution">
    <text evidence="4">The sequence shown here is derived from an EMBL/GenBank/DDBJ whole genome shotgun (WGS) entry which is preliminary data.</text>
</comment>
<proteinExistence type="predicted"/>
<gene>
    <name evidence="4" type="ORF">GOZ88_07460</name>
    <name evidence="3" type="ORF">IEI95_016080</name>
</gene>
<accession>A0A7K1RD74</accession>
<dbReference type="Proteomes" id="UP000440716">
    <property type="component" value="Unassembled WGS sequence"/>
</dbReference>
<keyword evidence="2" id="KW-1133">Transmembrane helix</keyword>
<sequence length="119" mass="13307">MNAALRPRGREAKSSGEPGWTWRKSLIFPIVIFACWRLMEMENAPDTMVNQTIAWGWMITIISMAFFFTGFASAQDIAAIIAMRTGTPYAPDRQAADPCPPEPYEPPARPFDARDSGRP</sequence>
<evidence type="ECO:0000313" key="4">
    <source>
        <dbReference type="EMBL" id="MVA55948.1"/>
    </source>
</evidence>
<evidence type="ECO:0000256" key="1">
    <source>
        <dbReference type="SAM" id="MobiDB-lite"/>
    </source>
</evidence>
<feature type="compositionally biased region" description="Pro residues" evidence="1">
    <location>
        <begin position="98"/>
        <end position="109"/>
    </location>
</feature>
<dbReference type="PROSITE" id="PS51257">
    <property type="entry name" value="PROKAR_LIPOPROTEIN"/>
    <property type="match status" value="1"/>
</dbReference>
<dbReference type="RefSeq" id="WP_070150716.1">
    <property type="nucleotide sequence ID" value="NZ_JACXXJ020000005.1"/>
</dbReference>
<feature type="transmembrane region" description="Helical" evidence="2">
    <location>
        <begin position="21"/>
        <end position="39"/>
    </location>
</feature>
<reference evidence="4 5" key="1">
    <citation type="submission" date="2019-12" db="EMBL/GenBank/DDBJ databases">
        <title>Whole-genome sequencing of Allorhizobium vitis.</title>
        <authorList>
            <person name="Gan H.M."/>
            <person name="Szegedi E."/>
            <person name="Burr T."/>
            <person name="Savka M.A."/>
        </authorList>
    </citation>
    <scope>NUCLEOTIDE SEQUENCE [LARGE SCALE GENOMIC DNA]</scope>
    <source>
        <strain evidence="4 5">CG415</strain>
    </source>
</reference>
<dbReference type="EMBL" id="JACXXJ020000005">
    <property type="protein sequence ID" value="MBF2715738.1"/>
    <property type="molecule type" value="Genomic_DNA"/>
</dbReference>
<evidence type="ECO:0000313" key="5">
    <source>
        <dbReference type="Proteomes" id="UP000440716"/>
    </source>
</evidence>
<protein>
    <submittedName>
        <fullName evidence="4">Uncharacterized protein</fullName>
    </submittedName>
</protein>
<evidence type="ECO:0000256" key="2">
    <source>
        <dbReference type="SAM" id="Phobius"/>
    </source>
</evidence>
<dbReference type="AlphaFoldDB" id="A0A7K1RD74"/>
<dbReference type="Proteomes" id="UP000655037">
    <property type="component" value="Unassembled WGS sequence"/>
</dbReference>
<name>A0A7K1RD74_AGRVI</name>
<reference evidence="3" key="2">
    <citation type="submission" date="2020-11" db="EMBL/GenBank/DDBJ databases">
        <title>Agrobacterium vitis strain K377 genome.</title>
        <authorList>
            <person name="Xi H."/>
        </authorList>
    </citation>
    <scope>NUCLEOTIDE SEQUENCE</scope>
    <source>
        <strain evidence="3">K377</strain>
    </source>
</reference>
<feature type="transmembrane region" description="Helical" evidence="2">
    <location>
        <begin position="54"/>
        <end position="74"/>
    </location>
</feature>
<keyword evidence="2" id="KW-0812">Transmembrane</keyword>
<feature type="region of interest" description="Disordered" evidence="1">
    <location>
        <begin position="90"/>
        <end position="119"/>
    </location>
</feature>
<organism evidence="4 5">
    <name type="scientific">Agrobacterium vitis</name>
    <name type="common">Rhizobium vitis</name>
    <dbReference type="NCBI Taxonomy" id="373"/>
    <lineage>
        <taxon>Bacteria</taxon>
        <taxon>Pseudomonadati</taxon>
        <taxon>Pseudomonadota</taxon>
        <taxon>Alphaproteobacteria</taxon>
        <taxon>Hyphomicrobiales</taxon>
        <taxon>Rhizobiaceae</taxon>
        <taxon>Rhizobium/Agrobacterium group</taxon>
        <taxon>Agrobacterium</taxon>
    </lineage>
</organism>
<dbReference type="EMBL" id="WPHU01000002">
    <property type="protein sequence ID" value="MVA55948.1"/>
    <property type="molecule type" value="Genomic_DNA"/>
</dbReference>
<evidence type="ECO:0000313" key="3">
    <source>
        <dbReference type="EMBL" id="MBF2715738.1"/>
    </source>
</evidence>
<dbReference type="OrthoDB" id="8410517at2"/>